<name>A0AAW1U2D7_9CUCU</name>
<feature type="compositionally biased region" description="Polar residues" evidence="1">
    <location>
        <begin position="84"/>
        <end position="95"/>
    </location>
</feature>
<keyword evidence="3" id="KW-1185">Reference proteome</keyword>
<sequence length="95" mass="10728">MIEPVLENYKAVKPRQNKKILKKTKFYSLIYDLVVSEFAKTATNKITEKEFEKGTGKIINYPKDWDGGRYNADETKNKGKTLSADATSASSPAKH</sequence>
<accession>A0AAW1U2D7</accession>
<dbReference type="AlphaFoldDB" id="A0AAW1U2D7"/>
<evidence type="ECO:0000313" key="3">
    <source>
        <dbReference type="Proteomes" id="UP001431783"/>
    </source>
</evidence>
<feature type="region of interest" description="Disordered" evidence="1">
    <location>
        <begin position="67"/>
        <end position="95"/>
    </location>
</feature>
<dbReference type="EMBL" id="JARQZJ010000021">
    <property type="protein sequence ID" value="KAK9873554.1"/>
    <property type="molecule type" value="Genomic_DNA"/>
</dbReference>
<organism evidence="2 3">
    <name type="scientific">Henosepilachna vigintioctopunctata</name>
    <dbReference type="NCBI Taxonomy" id="420089"/>
    <lineage>
        <taxon>Eukaryota</taxon>
        <taxon>Metazoa</taxon>
        <taxon>Ecdysozoa</taxon>
        <taxon>Arthropoda</taxon>
        <taxon>Hexapoda</taxon>
        <taxon>Insecta</taxon>
        <taxon>Pterygota</taxon>
        <taxon>Neoptera</taxon>
        <taxon>Endopterygota</taxon>
        <taxon>Coleoptera</taxon>
        <taxon>Polyphaga</taxon>
        <taxon>Cucujiformia</taxon>
        <taxon>Coccinelloidea</taxon>
        <taxon>Coccinellidae</taxon>
        <taxon>Epilachninae</taxon>
        <taxon>Epilachnini</taxon>
        <taxon>Henosepilachna</taxon>
    </lineage>
</organism>
<gene>
    <name evidence="2" type="ORF">WA026_022967</name>
</gene>
<proteinExistence type="predicted"/>
<reference evidence="2 3" key="1">
    <citation type="submission" date="2023-03" db="EMBL/GenBank/DDBJ databases">
        <title>Genome insight into feeding habits of ladybird beetles.</title>
        <authorList>
            <person name="Li H.-S."/>
            <person name="Huang Y.-H."/>
            <person name="Pang H."/>
        </authorList>
    </citation>
    <scope>NUCLEOTIDE SEQUENCE [LARGE SCALE GENOMIC DNA]</scope>
    <source>
        <strain evidence="2">SYSU_2023b</strain>
        <tissue evidence="2">Whole body</tissue>
    </source>
</reference>
<evidence type="ECO:0000313" key="2">
    <source>
        <dbReference type="EMBL" id="KAK9873554.1"/>
    </source>
</evidence>
<protein>
    <submittedName>
        <fullName evidence="2">Uncharacterized protein</fullName>
    </submittedName>
</protein>
<evidence type="ECO:0000256" key="1">
    <source>
        <dbReference type="SAM" id="MobiDB-lite"/>
    </source>
</evidence>
<dbReference type="Proteomes" id="UP001431783">
    <property type="component" value="Unassembled WGS sequence"/>
</dbReference>
<feature type="compositionally biased region" description="Basic and acidic residues" evidence="1">
    <location>
        <begin position="67"/>
        <end position="77"/>
    </location>
</feature>
<comment type="caution">
    <text evidence="2">The sequence shown here is derived from an EMBL/GenBank/DDBJ whole genome shotgun (WGS) entry which is preliminary data.</text>
</comment>